<reference evidence="3" key="1">
    <citation type="submission" date="2018-11" db="EMBL/GenBank/DDBJ databases">
        <authorList>
            <person name="Alioto T."/>
            <person name="Alioto T."/>
        </authorList>
    </citation>
    <scope>NUCLEOTIDE SEQUENCE</scope>
</reference>
<organism evidence="3 4">
    <name type="scientific">Mytilus galloprovincialis</name>
    <name type="common">Mediterranean mussel</name>
    <dbReference type="NCBI Taxonomy" id="29158"/>
    <lineage>
        <taxon>Eukaryota</taxon>
        <taxon>Metazoa</taxon>
        <taxon>Spiralia</taxon>
        <taxon>Lophotrochozoa</taxon>
        <taxon>Mollusca</taxon>
        <taxon>Bivalvia</taxon>
        <taxon>Autobranchia</taxon>
        <taxon>Pteriomorphia</taxon>
        <taxon>Mytilida</taxon>
        <taxon>Mytiloidea</taxon>
        <taxon>Mytilidae</taxon>
        <taxon>Mytilinae</taxon>
        <taxon>Mytilus</taxon>
    </lineage>
</organism>
<name>A0A8B6F5N1_MYTGA</name>
<feature type="region of interest" description="Disordered" evidence="1">
    <location>
        <begin position="214"/>
        <end position="234"/>
    </location>
</feature>
<dbReference type="OrthoDB" id="6161351at2759"/>
<comment type="caution">
    <text evidence="3">The sequence shown here is derived from an EMBL/GenBank/DDBJ whole genome shotgun (WGS) entry which is preliminary data.</text>
</comment>
<dbReference type="SUPFAM" id="SSF57184">
    <property type="entry name" value="Growth factor receptor domain"/>
    <property type="match status" value="1"/>
</dbReference>
<evidence type="ECO:0000313" key="4">
    <source>
        <dbReference type="Proteomes" id="UP000596742"/>
    </source>
</evidence>
<gene>
    <name evidence="3" type="ORF">MGAL_10B045196</name>
</gene>
<feature type="region of interest" description="Disordered" evidence="1">
    <location>
        <begin position="268"/>
        <end position="303"/>
    </location>
</feature>
<feature type="compositionally biased region" description="Polar residues" evidence="1">
    <location>
        <begin position="405"/>
        <end position="416"/>
    </location>
</feature>
<keyword evidence="2" id="KW-0812">Transmembrane</keyword>
<feature type="non-terminal residue" evidence="3">
    <location>
        <position position="434"/>
    </location>
</feature>
<dbReference type="Proteomes" id="UP000596742">
    <property type="component" value="Unassembled WGS sequence"/>
</dbReference>
<evidence type="ECO:0000313" key="3">
    <source>
        <dbReference type="EMBL" id="VDI45093.1"/>
    </source>
</evidence>
<evidence type="ECO:0000256" key="2">
    <source>
        <dbReference type="SAM" id="Phobius"/>
    </source>
</evidence>
<keyword evidence="2" id="KW-0472">Membrane</keyword>
<proteinExistence type="predicted"/>
<feature type="compositionally biased region" description="Basic and acidic residues" evidence="1">
    <location>
        <begin position="224"/>
        <end position="234"/>
    </location>
</feature>
<sequence>ITYSRVKSEKGYCDSLTDCKCNTAKGYYGDPCLCYQKVEGCPPNTTLNQTGACIPCPDGTYKNGSGCGPCRHFQKTYQEPFVPQNIPSDTIEKDTSKSIHIITEIISSSTFLPPQVNPPKSKEKDNLLIIFIVILVALVVLLSLVTIAICVKRSGFVLAGICWTHGNVQPEIDDVRQNDVELGEALIKHENANANIELMKDTGNNMADYQTKETSHQCPTFSPKPEEPRESVDSGCHEENDIVVNNMYADHKSSTDSVFCKEDTDMYDSKQHDKNTKDSMTSSVSSINDETKSENNNGRNTPKLSIDFTGINNNTNNNLNLSATCSPVTVNSEPHTLFTANVQEHQGDTSGYHTQSEQDAVPSTSSQSGEYMSMNVSTLNSRSDTCETIPSNLENFNFEIKGLQRNNSNSMSGQSETDMKHAGPKSVDSGVYNI</sequence>
<feature type="region of interest" description="Disordered" evidence="1">
    <location>
        <begin position="405"/>
        <end position="434"/>
    </location>
</feature>
<accession>A0A8B6F5N1</accession>
<feature type="compositionally biased region" description="Polar residues" evidence="1">
    <location>
        <begin position="278"/>
        <end position="303"/>
    </location>
</feature>
<keyword evidence="4" id="KW-1185">Reference proteome</keyword>
<feature type="transmembrane region" description="Helical" evidence="2">
    <location>
        <begin position="127"/>
        <end position="149"/>
    </location>
</feature>
<dbReference type="InterPro" id="IPR009030">
    <property type="entry name" value="Growth_fac_rcpt_cys_sf"/>
</dbReference>
<evidence type="ECO:0000256" key="1">
    <source>
        <dbReference type="SAM" id="MobiDB-lite"/>
    </source>
</evidence>
<feature type="region of interest" description="Disordered" evidence="1">
    <location>
        <begin position="347"/>
        <end position="370"/>
    </location>
</feature>
<feature type="compositionally biased region" description="Basic and acidic residues" evidence="1">
    <location>
        <begin position="268"/>
        <end position="277"/>
    </location>
</feature>
<keyword evidence="2" id="KW-1133">Transmembrane helix</keyword>
<dbReference type="EMBL" id="UYJE01006327">
    <property type="protein sequence ID" value="VDI45093.1"/>
    <property type="molecule type" value="Genomic_DNA"/>
</dbReference>
<protein>
    <submittedName>
        <fullName evidence="3">Uncharacterized protein</fullName>
    </submittedName>
</protein>
<dbReference type="AlphaFoldDB" id="A0A8B6F5N1"/>